<organism evidence="3 4">
    <name type="scientific">Chinchilla lanigera</name>
    <name type="common">Long-tailed chinchilla</name>
    <name type="synonym">Chinchilla villidera</name>
    <dbReference type="NCBI Taxonomy" id="34839"/>
    <lineage>
        <taxon>Eukaryota</taxon>
        <taxon>Metazoa</taxon>
        <taxon>Chordata</taxon>
        <taxon>Craniata</taxon>
        <taxon>Vertebrata</taxon>
        <taxon>Euteleostomi</taxon>
        <taxon>Mammalia</taxon>
        <taxon>Eutheria</taxon>
        <taxon>Euarchontoglires</taxon>
        <taxon>Glires</taxon>
        <taxon>Rodentia</taxon>
        <taxon>Hystricomorpha</taxon>
        <taxon>Chinchillidae</taxon>
        <taxon>Chinchilla</taxon>
    </lineage>
</organism>
<reference evidence="3" key="2">
    <citation type="submission" date="2025-09" db="UniProtKB">
        <authorList>
            <consortium name="Ensembl"/>
        </authorList>
    </citation>
    <scope>IDENTIFICATION</scope>
</reference>
<keyword evidence="4" id="KW-1185">Reference proteome</keyword>
<dbReference type="InterPro" id="IPR052655">
    <property type="entry name" value="AKNA_Centrosome-Trans_reg"/>
</dbReference>
<keyword evidence="2" id="KW-0472">Membrane</keyword>
<sequence length="371" mass="40901">MDETDSSEDMTYKQQEDLPYDDPLSQTHVCGDGNFTSKKNILGASDQVILTEDGPQEKVAQDETCSNTAAAMTWDKITENDFVVDKTCDKRKQYPRTLDISAERGDALKSNISDILLHHLSKEQFLGDQGIDCETLPETSNADSADEAAVIANIPPCYVKNFGSKEQTPEFTDQLSPKRDGENSSQPSCAPGSSDLEELAAVGNSIHRENSNFLTKITDLDDKQKGCEGQESQKQQTEKASSSSVFTNGQDQAHDQLPDFSLGKTIFWVAPKVKIPRSNLMNKSLTVIAKQTSFSPKLRNKSTIVQDILENLSRSNYVEKQHPENAGKITEPSQHTQMASTGNIHQELLTGTGVLFIYLFLVLGIELTTLC</sequence>
<feature type="compositionally biased region" description="Polar residues" evidence="1">
    <location>
        <begin position="230"/>
        <end position="251"/>
    </location>
</feature>
<feature type="region of interest" description="Disordered" evidence="1">
    <location>
        <begin position="162"/>
        <end position="195"/>
    </location>
</feature>
<dbReference type="PANTHER" id="PTHR21510:SF16">
    <property type="entry name" value="PROTEIN AKNAD1"/>
    <property type="match status" value="1"/>
</dbReference>
<evidence type="ECO:0000313" key="3">
    <source>
        <dbReference type="Ensembl" id="ENSCLAP00000011643.1"/>
    </source>
</evidence>
<dbReference type="Ensembl" id="ENSCLAT00000011780.1">
    <property type="protein sequence ID" value="ENSCLAP00000011643.1"/>
    <property type="gene ID" value="ENSCLAG00000008026.1"/>
</dbReference>
<proteinExistence type="predicted"/>
<accession>A0A8C2VER0</accession>
<feature type="region of interest" description="Disordered" evidence="1">
    <location>
        <begin position="1"/>
        <end position="31"/>
    </location>
</feature>
<name>A0A8C2VER0_CHILA</name>
<feature type="transmembrane region" description="Helical" evidence="2">
    <location>
        <begin position="348"/>
        <end position="370"/>
    </location>
</feature>
<keyword evidence="2" id="KW-0812">Transmembrane</keyword>
<feature type="region of interest" description="Disordered" evidence="1">
    <location>
        <begin position="225"/>
        <end position="252"/>
    </location>
</feature>
<dbReference type="AlphaFoldDB" id="A0A8C2VER0"/>
<feature type="compositionally biased region" description="Polar residues" evidence="1">
    <location>
        <begin position="164"/>
        <end position="175"/>
    </location>
</feature>
<protein>
    <submittedName>
        <fullName evidence="3">Uncharacterized protein</fullName>
    </submittedName>
</protein>
<reference evidence="3" key="1">
    <citation type="submission" date="2025-08" db="UniProtKB">
        <authorList>
            <consortium name="Ensembl"/>
        </authorList>
    </citation>
    <scope>IDENTIFICATION</scope>
</reference>
<dbReference type="GeneTree" id="ENSGT00940000154254"/>
<evidence type="ECO:0000256" key="2">
    <source>
        <dbReference type="SAM" id="Phobius"/>
    </source>
</evidence>
<dbReference type="PANTHER" id="PTHR21510">
    <property type="entry name" value="AKNA DOMAIN-CONTAINING PROTEIN"/>
    <property type="match status" value="1"/>
</dbReference>
<dbReference type="OMA" id="SGESNHE"/>
<keyword evidence="2" id="KW-1133">Transmembrane helix</keyword>
<evidence type="ECO:0000313" key="4">
    <source>
        <dbReference type="Proteomes" id="UP000694398"/>
    </source>
</evidence>
<evidence type="ECO:0000256" key="1">
    <source>
        <dbReference type="SAM" id="MobiDB-lite"/>
    </source>
</evidence>
<dbReference type="Proteomes" id="UP000694398">
    <property type="component" value="Unassembled WGS sequence"/>
</dbReference>